<evidence type="ECO:0000313" key="3">
    <source>
        <dbReference type="Proteomes" id="UP000199608"/>
    </source>
</evidence>
<keyword evidence="1" id="KW-0472">Membrane</keyword>
<keyword evidence="1" id="KW-1133">Transmembrane helix</keyword>
<evidence type="ECO:0000256" key="1">
    <source>
        <dbReference type="SAM" id="Phobius"/>
    </source>
</evidence>
<keyword evidence="1" id="KW-0812">Transmembrane</keyword>
<keyword evidence="3" id="KW-1185">Reference proteome</keyword>
<gene>
    <name evidence="2" type="ORF">SAMN04487931_103360</name>
</gene>
<feature type="transmembrane region" description="Helical" evidence="1">
    <location>
        <begin position="45"/>
        <end position="64"/>
    </location>
</feature>
<feature type="transmembrane region" description="Helical" evidence="1">
    <location>
        <begin position="70"/>
        <end position="91"/>
    </location>
</feature>
<proteinExistence type="predicted"/>
<dbReference type="AlphaFoldDB" id="A0A1H2EUB7"/>
<feature type="transmembrane region" description="Helical" evidence="1">
    <location>
        <begin position="6"/>
        <end position="24"/>
    </location>
</feature>
<dbReference type="Proteomes" id="UP000199608">
    <property type="component" value="Unassembled WGS sequence"/>
</dbReference>
<sequence>MTGISEVLVLVLLITCILILPRLLKGEPTKKRSSSKKLTKLSTKTRFSIILTIIYPVFMALYLKPWNDNFIAYISYGILPVFLCWAIVWVLSGKNK</sequence>
<protein>
    <submittedName>
        <fullName evidence="2">Uncharacterized protein</fullName>
    </submittedName>
</protein>
<name>A0A1H2EUB7_9BACT</name>
<reference evidence="3" key="1">
    <citation type="submission" date="2016-10" db="EMBL/GenBank/DDBJ databases">
        <authorList>
            <person name="Varghese N."/>
            <person name="Submissions S."/>
        </authorList>
    </citation>
    <scope>NUCLEOTIDE SEQUENCE [LARGE SCALE GENOMIC DNA]</scope>
    <source>
        <strain evidence="3">DSM 3384</strain>
    </source>
</reference>
<dbReference type="EMBL" id="FNLL01000003">
    <property type="protein sequence ID" value="SDT98697.1"/>
    <property type="molecule type" value="Genomic_DNA"/>
</dbReference>
<organism evidence="2 3">
    <name type="scientific">Desulfobacula phenolica</name>
    <dbReference type="NCBI Taxonomy" id="90732"/>
    <lineage>
        <taxon>Bacteria</taxon>
        <taxon>Pseudomonadati</taxon>
        <taxon>Thermodesulfobacteriota</taxon>
        <taxon>Desulfobacteria</taxon>
        <taxon>Desulfobacterales</taxon>
        <taxon>Desulfobacteraceae</taxon>
        <taxon>Desulfobacula</taxon>
    </lineage>
</organism>
<accession>A0A1H2EUB7</accession>
<evidence type="ECO:0000313" key="2">
    <source>
        <dbReference type="EMBL" id="SDT98697.1"/>
    </source>
</evidence>
<dbReference type="RefSeq" id="WP_092231930.1">
    <property type="nucleotide sequence ID" value="NZ_FNLL01000003.1"/>
</dbReference>